<name>A0A183D882_9BILA</name>
<evidence type="ECO:0000313" key="2">
    <source>
        <dbReference type="Proteomes" id="UP000271098"/>
    </source>
</evidence>
<protein>
    <submittedName>
        <fullName evidence="1 3">Uncharacterized protein</fullName>
    </submittedName>
</protein>
<dbReference type="AlphaFoldDB" id="A0A183D882"/>
<proteinExistence type="predicted"/>
<dbReference type="EMBL" id="UYRT01009810">
    <property type="protein sequence ID" value="VDK48134.1"/>
    <property type="molecule type" value="Genomic_DNA"/>
</dbReference>
<gene>
    <name evidence="1" type="ORF">GPUH_LOCUS4924</name>
</gene>
<reference evidence="3" key="1">
    <citation type="submission" date="2016-06" db="UniProtKB">
        <authorList>
            <consortium name="WormBaseParasite"/>
        </authorList>
    </citation>
    <scope>IDENTIFICATION</scope>
</reference>
<reference evidence="1 2" key="2">
    <citation type="submission" date="2018-11" db="EMBL/GenBank/DDBJ databases">
        <authorList>
            <consortium name="Pathogen Informatics"/>
        </authorList>
    </citation>
    <scope>NUCLEOTIDE SEQUENCE [LARGE SCALE GENOMIC DNA]</scope>
</reference>
<dbReference type="WBParaSite" id="GPUH_0000493001-mRNA-1">
    <property type="protein sequence ID" value="GPUH_0000493001-mRNA-1"/>
    <property type="gene ID" value="GPUH_0000493001"/>
</dbReference>
<dbReference type="OrthoDB" id="5823832at2759"/>
<sequence length="120" mass="14103">MKRSSSERLDQKAALCSVASFRTDRSAANPSLNESHSRFSFFRRKKDRKEREKFELDATDEWIRYSRENLGLYDNDMHGAKIPERSFSRFLDASNALAYKNDLERTIAKKVFVPRFCLVE</sequence>
<evidence type="ECO:0000313" key="3">
    <source>
        <dbReference type="WBParaSite" id="GPUH_0000493001-mRNA-1"/>
    </source>
</evidence>
<dbReference type="Proteomes" id="UP000271098">
    <property type="component" value="Unassembled WGS sequence"/>
</dbReference>
<accession>A0A183D882</accession>
<evidence type="ECO:0000313" key="1">
    <source>
        <dbReference type="EMBL" id="VDK48134.1"/>
    </source>
</evidence>
<keyword evidence="2" id="KW-1185">Reference proteome</keyword>
<organism evidence="3">
    <name type="scientific">Gongylonema pulchrum</name>
    <dbReference type="NCBI Taxonomy" id="637853"/>
    <lineage>
        <taxon>Eukaryota</taxon>
        <taxon>Metazoa</taxon>
        <taxon>Ecdysozoa</taxon>
        <taxon>Nematoda</taxon>
        <taxon>Chromadorea</taxon>
        <taxon>Rhabditida</taxon>
        <taxon>Spirurina</taxon>
        <taxon>Spiruromorpha</taxon>
        <taxon>Spiruroidea</taxon>
        <taxon>Gongylonematidae</taxon>
        <taxon>Gongylonema</taxon>
    </lineage>
</organism>